<gene>
    <name evidence="2" type="ORF">GGR93_002882</name>
</gene>
<dbReference type="GO" id="GO:0003861">
    <property type="term" value="F:3-isopropylmalate dehydratase activity"/>
    <property type="evidence" value="ECO:0007669"/>
    <property type="project" value="UniProtKB-EC"/>
</dbReference>
<evidence type="ECO:0000313" key="3">
    <source>
        <dbReference type="Proteomes" id="UP000565745"/>
    </source>
</evidence>
<dbReference type="Proteomes" id="UP000565745">
    <property type="component" value="Unassembled WGS sequence"/>
</dbReference>
<proteinExistence type="predicted"/>
<dbReference type="EMBL" id="JACIFU010000003">
    <property type="protein sequence ID" value="MBB4175094.1"/>
    <property type="molecule type" value="Genomic_DNA"/>
</dbReference>
<dbReference type="PANTHER" id="PTHR43345">
    <property type="entry name" value="3-ISOPROPYLMALATE DEHYDRATASE SMALL SUBUNIT 2-RELATED-RELATED"/>
    <property type="match status" value="1"/>
</dbReference>
<evidence type="ECO:0000256" key="1">
    <source>
        <dbReference type="ARBA" id="ARBA00023239"/>
    </source>
</evidence>
<protein>
    <submittedName>
        <fullName evidence="2">3-isopropylmalate/(R)-2-methylmalate dehydratase small subunit</fullName>
        <ecNumber evidence="2">4.2.1.33</ecNumber>
        <ecNumber evidence="2">4.2.1.35</ecNumber>
    </submittedName>
</protein>
<dbReference type="AlphaFoldDB" id="A0A7W6M9Y0"/>
<dbReference type="GO" id="GO:0047508">
    <property type="term" value="F:(R)-2-methylmalate dehydratase activity"/>
    <property type="evidence" value="ECO:0007669"/>
    <property type="project" value="UniProtKB-EC"/>
</dbReference>
<name>A0A7W6M9Y0_9RHOB</name>
<evidence type="ECO:0000313" key="2">
    <source>
        <dbReference type="EMBL" id="MBB4175094.1"/>
    </source>
</evidence>
<dbReference type="Gene3D" id="3.20.19.10">
    <property type="entry name" value="Aconitase, domain 4"/>
    <property type="match status" value="1"/>
</dbReference>
<keyword evidence="3" id="KW-1185">Reference proteome</keyword>
<comment type="caution">
    <text evidence="2">The sequence shown here is derived from an EMBL/GenBank/DDBJ whole genome shotgun (WGS) entry which is preliminary data.</text>
</comment>
<dbReference type="EC" id="4.2.1.35" evidence="2"/>
<dbReference type="InterPro" id="IPR050075">
    <property type="entry name" value="LeuD"/>
</dbReference>
<dbReference type="OrthoDB" id="9777465at2"/>
<keyword evidence="1 2" id="KW-0456">Lyase</keyword>
<dbReference type="PANTHER" id="PTHR43345:SF2">
    <property type="entry name" value="3-ISOPROPYLMALATE DEHYDRATASE SMALL SUBUNIT 1"/>
    <property type="match status" value="1"/>
</dbReference>
<dbReference type="RefSeq" id="WP_025055811.1">
    <property type="nucleotide sequence ID" value="NZ_JACIFU010000003.1"/>
</dbReference>
<organism evidence="2 3">
    <name type="scientific">Sulfitobacter noctilucicola</name>
    <dbReference type="NCBI Taxonomy" id="1342301"/>
    <lineage>
        <taxon>Bacteria</taxon>
        <taxon>Pseudomonadati</taxon>
        <taxon>Pseudomonadota</taxon>
        <taxon>Alphaproteobacteria</taxon>
        <taxon>Rhodobacterales</taxon>
        <taxon>Roseobacteraceae</taxon>
        <taxon>Sulfitobacter</taxon>
    </lineage>
</organism>
<accession>A0A7W6M9Y0</accession>
<sequence length="173" mass="18885">MALDNLKGRVAWVFEDEDFDVDQIVGVKNIKIKDPVELGKLAMSAEDPEFAAKVRPGDLLIGNHNFGYGHPHYPPMIGMRQLGIGGVIAESFSPGYWRGEIAMGFPQVACPGVLAAVNRWDEIEIDWASSTFHNHTTGVSLPIEPLSDGDRLMLEAGGLVGYLHARDKEETVG</sequence>
<reference evidence="2 3" key="1">
    <citation type="submission" date="2020-08" db="EMBL/GenBank/DDBJ databases">
        <title>Genomic Encyclopedia of Type Strains, Phase IV (KMG-IV): sequencing the most valuable type-strain genomes for metagenomic binning, comparative biology and taxonomic classification.</title>
        <authorList>
            <person name="Goeker M."/>
        </authorList>
    </citation>
    <scope>NUCLEOTIDE SEQUENCE [LARGE SCALE GENOMIC DNA]</scope>
    <source>
        <strain evidence="2 3">DSM 101015</strain>
    </source>
</reference>
<dbReference type="EC" id="4.2.1.33" evidence="2"/>
<dbReference type="InterPro" id="IPR015928">
    <property type="entry name" value="Aconitase/3IPM_dehydase_swvl"/>
</dbReference>
<dbReference type="SUPFAM" id="SSF52016">
    <property type="entry name" value="LeuD/IlvD-like"/>
    <property type="match status" value="1"/>
</dbReference>